<keyword evidence="7" id="KW-0479">Metal-binding</keyword>
<dbReference type="GO" id="GO:0006145">
    <property type="term" value="P:purine nucleobase catabolic process"/>
    <property type="evidence" value="ECO:0007669"/>
    <property type="project" value="TreeGrafter"/>
</dbReference>
<dbReference type="InterPro" id="IPR050138">
    <property type="entry name" value="DHOase/Allantoinase_Hydrolase"/>
</dbReference>
<evidence type="ECO:0000313" key="12">
    <source>
        <dbReference type="RefSeq" id="XP_013409934.1"/>
    </source>
</evidence>
<keyword evidence="9" id="KW-0862">Zinc</keyword>
<dbReference type="InterPro" id="IPR011059">
    <property type="entry name" value="Metal-dep_hydrolase_composite"/>
</dbReference>
<dbReference type="Gene3D" id="3.20.20.140">
    <property type="entry name" value="Metal-dependent hydrolases"/>
    <property type="match status" value="1"/>
</dbReference>
<name>A0A1S3JJ52_LINAN</name>
<dbReference type="InterPro" id="IPR017593">
    <property type="entry name" value="Allantoinase"/>
</dbReference>
<comment type="subunit">
    <text evidence="5">Homotetramer.</text>
</comment>
<keyword evidence="11" id="KW-1185">Reference proteome</keyword>
<dbReference type="GO" id="GO:0008270">
    <property type="term" value="F:zinc ion binding"/>
    <property type="evidence" value="ECO:0007669"/>
    <property type="project" value="InterPro"/>
</dbReference>
<dbReference type="EC" id="3.5.2.5" evidence="6"/>
<dbReference type="GO" id="GO:0000256">
    <property type="term" value="P:allantoin catabolic process"/>
    <property type="evidence" value="ECO:0007669"/>
    <property type="project" value="UniProtKB-UniPathway"/>
</dbReference>
<dbReference type="Pfam" id="PF01979">
    <property type="entry name" value="Amidohydro_1"/>
    <property type="match status" value="1"/>
</dbReference>
<dbReference type="STRING" id="7574.A0A1S3JJ52"/>
<evidence type="ECO:0000313" key="11">
    <source>
        <dbReference type="Proteomes" id="UP000085678"/>
    </source>
</evidence>
<comment type="pathway">
    <text evidence="3">Nitrogen metabolism; (S)-allantoin degradation; allantoate from (S)-allantoin: step 1/1.</text>
</comment>
<dbReference type="InterPro" id="IPR002195">
    <property type="entry name" value="Dihydroorotase_CS"/>
</dbReference>
<dbReference type="AlphaFoldDB" id="A0A1S3JJ52"/>
<dbReference type="RefSeq" id="XP_013409934.1">
    <property type="nucleotide sequence ID" value="XM_013554480.2"/>
</dbReference>
<organism evidence="11 12">
    <name type="scientific">Lingula anatina</name>
    <name type="common">Brachiopod</name>
    <name type="synonym">Lingula unguis</name>
    <dbReference type="NCBI Taxonomy" id="7574"/>
    <lineage>
        <taxon>Eukaryota</taxon>
        <taxon>Metazoa</taxon>
        <taxon>Spiralia</taxon>
        <taxon>Lophotrochozoa</taxon>
        <taxon>Brachiopoda</taxon>
        <taxon>Linguliformea</taxon>
        <taxon>Lingulata</taxon>
        <taxon>Lingulida</taxon>
        <taxon>Linguloidea</taxon>
        <taxon>Lingulidae</taxon>
        <taxon>Lingula</taxon>
    </lineage>
</organism>
<evidence type="ECO:0000256" key="8">
    <source>
        <dbReference type="ARBA" id="ARBA00022801"/>
    </source>
</evidence>
<dbReference type="Proteomes" id="UP000085678">
    <property type="component" value="Unplaced"/>
</dbReference>
<accession>A0A1S3JJ52</accession>
<proteinExistence type="inferred from homology"/>
<dbReference type="GO" id="GO:0004038">
    <property type="term" value="F:allantoinase activity"/>
    <property type="evidence" value="ECO:0007669"/>
    <property type="project" value="UniProtKB-EC"/>
</dbReference>
<dbReference type="UniPathway" id="UPA00395">
    <property type="reaction ID" value="UER00653"/>
</dbReference>
<gene>
    <name evidence="12" type="primary">LOC106173365</name>
</gene>
<dbReference type="SUPFAM" id="SSF51556">
    <property type="entry name" value="Metallo-dependent hydrolases"/>
    <property type="match status" value="1"/>
</dbReference>
<dbReference type="PROSITE" id="PS00482">
    <property type="entry name" value="DIHYDROOROTASE_1"/>
    <property type="match status" value="1"/>
</dbReference>
<dbReference type="PANTHER" id="PTHR43668:SF2">
    <property type="entry name" value="ALLANTOINASE"/>
    <property type="match status" value="1"/>
</dbReference>
<dbReference type="SUPFAM" id="SSF51338">
    <property type="entry name" value="Composite domain of metallo-dependent hydrolases"/>
    <property type="match status" value="1"/>
</dbReference>
<feature type="domain" description="Amidohydrolase-related" evidence="10">
    <location>
        <begin position="77"/>
        <end position="454"/>
    </location>
</feature>
<dbReference type="FunFam" id="3.20.20.140:FF:000032">
    <property type="entry name" value="Allantoinase Dal1"/>
    <property type="match status" value="1"/>
</dbReference>
<comment type="similarity">
    <text evidence="4">Belongs to the metallo-dependent hydrolases superfamily. Allantoinase family.</text>
</comment>
<comment type="catalytic activity">
    <reaction evidence="1">
        <text>(S)-allantoin + H2O = allantoate + H(+)</text>
        <dbReference type="Rhea" id="RHEA:17029"/>
        <dbReference type="ChEBI" id="CHEBI:15377"/>
        <dbReference type="ChEBI" id="CHEBI:15378"/>
        <dbReference type="ChEBI" id="CHEBI:15678"/>
        <dbReference type="ChEBI" id="CHEBI:17536"/>
        <dbReference type="EC" id="3.5.2.5"/>
    </reaction>
</comment>
<evidence type="ECO:0000259" key="10">
    <source>
        <dbReference type="Pfam" id="PF01979"/>
    </source>
</evidence>
<dbReference type="InterPro" id="IPR032466">
    <property type="entry name" value="Metal_Hydrolase"/>
</dbReference>
<evidence type="ECO:0000256" key="6">
    <source>
        <dbReference type="ARBA" id="ARBA00012863"/>
    </source>
</evidence>
<protein>
    <recommendedName>
        <fullName evidence="6">allantoinase</fullName>
        <ecNumber evidence="6">3.5.2.5</ecNumber>
    </recommendedName>
</protein>
<evidence type="ECO:0000256" key="9">
    <source>
        <dbReference type="ARBA" id="ARBA00022833"/>
    </source>
</evidence>
<sequence length="476" mass="51854">MLITSGMQKLRTSQGCNMADLKDKKLVKGRRIVFEDGVVSEGCIVIREGKIEAVHRGENAPINEEEFQEVIDAGNQVVMPGIVDSHVHVNEPGRTAWEGYETATKAAAMGGITTIVDMPLNSIPPTTTLDAFKIKMEHAQPQCYVDVAFWGGVVPGNEMELRPMINAGIAGFKCFLIHSGVDEFPHVTTEDLHAAMKQLQGTDSVLLFHAEVETSDIPDSLGSPEEYSSFLASRPPSMEYEAIKLVCNMCKTYRVPCHIVHLSAAAALPLIQEARGAGAPLTVETCHHYLNLEAATVPGKATQYKCCPPIRDARNQEILWQALGNGDIDMVVSDHSPCTPELKLLEKGDFLAAWGGIASVQFGLSLFWTGGSKRGFTLQDMVRLMCENTSKLAGLGDRKGKIRAGCDADLVIWDPEAMWKVAVPSIQHKNKITPYLDMALKGKVLKTILRGQVVYSDTEGIAQQPMGQLLLKTGGK</sequence>
<evidence type="ECO:0000256" key="3">
    <source>
        <dbReference type="ARBA" id="ARBA00004968"/>
    </source>
</evidence>
<dbReference type="GO" id="GO:0005737">
    <property type="term" value="C:cytoplasm"/>
    <property type="evidence" value="ECO:0007669"/>
    <property type="project" value="TreeGrafter"/>
</dbReference>
<comment type="cofactor">
    <cofactor evidence="2">
        <name>Zn(2+)</name>
        <dbReference type="ChEBI" id="CHEBI:29105"/>
    </cofactor>
</comment>
<dbReference type="GeneID" id="106173365"/>
<dbReference type="InterPro" id="IPR006680">
    <property type="entry name" value="Amidohydro-rel"/>
</dbReference>
<evidence type="ECO:0000256" key="2">
    <source>
        <dbReference type="ARBA" id="ARBA00001947"/>
    </source>
</evidence>
<dbReference type="FunCoup" id="A0A1S3JJ52">
    <property type="interactions" value="139"/>
</dbReference>
<reference evidence="12" key="1">
    <citation type="submission" date="2025-08" db="UniProtKB">
        <authorList>
            <consortium name="RefSeq"/>
        </authorList>
    </citation>
    <scope>IDENTIFICATION</scope>
    <source>
        <tissue evidence="12">Gonads</tissue>
    </source>
</reference>
<dbReference type="GO" id="GO:0050897">
    <property type="term" value="F:cobalt ion binding"/>
    <property type="evidence" value="ECO:0007669"/>
    <property type="project" value="InterPro"/>
</dbReference>
<evidence type="ECO:0000256" key="5">
    <source>
        <dbReference type="ARBA" id="ARBA00011881"/>
    </source>
</evidence>
<evidence type="ECO:0000256" key="4">
    <source>
        <dbReference type="ARBA" id="ARBA00010368"/>
    </source>
</evidence>
<dbReference type="InParanoid" id="A0A1S3JJ52"/>
<dbReference type="OrthoDB" id="1924787at2759"/>
<evidence type="ECO:0000256" key="7">
    <source>
        <dbReference type="ARBA" id="ARBA00022723"/>
    </source>
</evidence>
<dbReference type="NCBIfam" id="TIGR03178">
    <property type="entry name" value="allantoinase"/>
    <property type="match status" value="1"/>
</dbReference>
<dbReference type="PANTHER" id="PTHR43668">
    <property type="entry name" value="ALLANTOINASE"/>
    <property type="match status" value="1"/>
</dbReference>
<dbReference type="KEGG" id="lak:106173365"/>
<evidence type="ECO:0000256" key="1">
    <source>
        <dbReference type="ARBA" id="ARBA00001756"/>
    </source>
</evidence>
<keyword evidence="8" id="KW-0378">Hydrolase</keyword>